<dbReference type="Proteomes" id="UP001217089">
    <property type="component" value="Unassembled WGS sequence"/>
</dbReference>
<proteinExistence type="predicted"/>
<dbReference type="SUPFAM" id="SSF56496">
    <property type="entry name" value="Fibrinogen C-terminal domain-like"/>
    <property type="match status" value="4"/>
</dbReference>
<feature type="domain" description="Fibrinogen C-terminal" evidence="2">
    <location>
        <begin position="5"/>
        <end position="216"/>
    </location>
</feature>
<gene>
    <name evidence="3" type="ORF">KUTeg_014511</name>
</gene>
<dbReference type="InterPro" id="IPR020837">
    <property type="entry name" value="Fibrinogen_CS"/>
</dbReference>
<dbReference type="EMBL" id="JARBDR010000675">
    <property type="protein sequence ID" value="KAJ8307934.1"/>
    <property type="molecule type" value="Genomic_DNA"/>
</dbReference>
<evidence type="ECO:0000256" key="1">
    <source>
        <dbReference type="ARBA" id="ARBA00023157"/>
    </source>
</evidence>
<name>A0ABQ9ESC2_TEGGR</name>
<dbReference type="PANTHER" id="PTHR19143">
    <property type="entry name" value="FIBRINOGEN/TENASCIN/ANGIOPOEITIN"/>
    <property type="match status" value="1"/>
</dbReference>
<evidence type="ECO:0000259" key="2">
    <source>
        <dbReference type="PROSITE" id="PS51406"/>
    </source>
</evidence>
<dbReference type="NCBIfam" id="NF040941">
    <property type="entry name" value="GGGWT_bact"/>
    <property type="match status" value="2"/>
</dbReference>
<reference evidence="3 4" key="1">
    <citation type="submission" date="2022-12" db="EMBL/GenBank/DDBJ databases">
        <title>Chromosome-level genome of Tegillarca granosa.</title>
        <authorList>
            <person name="Kim J."/>
        </authorList>
    </citation>
    <scope>NUCLEOTIDE SEQUENCE [LARGE SCALE GENOMIC DNA]</scope>
    <source>
        <strain evidence="3">Teg-2019</strain>
        <tissue evidence="3">Adductor muscle</tissue>
    </source>
</reference>
<sequence length="678" mass="78879">MVRGSCNVIKPSDCEDWYNEGYRRNRVYKIYPDGKTGFDVYCDMKTDGGGWTVSSTEKTDFNRTWKEYKYGFGTKSEEYWLGNDRIHLLTKQNSYKLRVDMEDFKGVHKYASYSSFSVGSESSGYVLNVGGYKGTAGDSLKYHNGRKFTTKDKDNDIHKSNCAVLFKGAWWHGGCYQSNLNGIYMKNVNNEKSMNWYHFYNNNMSLKKMMKVLPFQFLINKALSVCEVLNILIIKDEVASDCEDWYNKGYRMNRVYKIYPDGKTGFDVYCDMKTDGGGWTVSNSKKVNGKTDFYRTWEEYKHGFGNDRIHLLTKLNSYQLRVDLEDFKGGHKYASYSSFSVGNESSGYVLNVGGYKGTAEDSLKYHDGRKFTTKDKDNDTRKSVISKGAWWYGDCHTSNLNGIYMKNINNDKSINWYHFLQESNNWYNEGHRMNRVYKIYPYGKSGFDVCDMKTDGGGWTVIQRRFNGKTDFYRTWKEYKHGFGKKSEEYWLGNDRINLLTKLNSYKLRVDMEDFKCVHKYASYSLFSVGSESSGYVLNVGGYKGTAGDSLKYHNGRKFTTKDKDNDGCTSNCAVLNKGAWWHGDSPKYQNRRKFTTKDKDNDSYNSNCAVITKGAWWFHKCHFSNLNGVYMKNVNNSKSMNWYHFYNSYMSLKIRGSCNVIKPSDCEDWYNEGYRRN</sequence>
<dbReference type="SMART" id="SM00186">
    <property type="entry name" value="FBG"/>
    <property type="match status" value="3"/>
</dbReference>
<dbReference type="Pfam" id="PF00147">
    <property type="entry name" value="Fibrinogen_C"/>
    <property type="match status" value="4"/>
</dbReference>
<comment type="caution">
    <text evidence="3">The sequence shown here is derived from an EMBL/GenBank/DDBJ whole genome shotgun (WGS) entry which is preliminary data.</text>
</comment>
<accession>A0ABQ9ESC2</accession>
<dbReference type="PROSITE" id="PS51406">
    <property type="entry name" value="FIBRINOGEN_C_2"/>
    <property type="match status" value="3"/>
</dbReference>
<organism evidence="3 4">
    <name type="scientific">Tegillarca granosa</name>
    <name type="common">Malaysian cockle</name>
    <name type="synonym">Anadara granosa</name>
    <dbReference type="NCBI Taxonomy" id="220873"/>
    <lineage>
        <taxon>Eukaryota</taxon>
        <taxon>Metazoa</taxon>
        <taxon>Spiralia</taxon>
        <taxon>Lophotrochozoa</taxon>
        <taxon>Mollusca</taxon>
        <taxon>Bivalvia</taxon>
        <taxon>Autobranchia</taxon>
        <taxon>Pteriomorphia</taxon>
        <taxon>Arcoida</taxon>
        <taxon>Arcoidea</taxon>
        <taxon>Arcidae</taxon>
        <taxon>Tegillarca</taxon>
    </lineage>
</organism>
<dbReference type="InterPro" id="IPR002181">
    <property type="entry name" value="Fibrinogen_a/b/g_C_dom"/>
</dbReference>
<dbReference type="PROSITE" id="PS00514">
    <property type="entry name" value="FIBRINOGEN_C_1"/>
    <property type="match status" value="2"/>
</dbReference>
<evidence type="ECO:0000313" key="4">
    <source>
        <dbReference type="Proteomes" id="UP001217089"/>
    </source>
</evidence>
<dbReference type="InterPro" id="IPR050373">
    <property type="entry name" value="Fibrinogen_C-term_domain"/>
</dbReference>
<keyword evidence="4" id="KW-1185">Reference proteome</keyword>
<evidence type="ECO:0000313" key="3">
    <source>
        <dbReference type="EMBL" id="KAJ8307934.1"/>
    </source>
</evidence>
<keyword evidence="1" id="KW-1015">Disulfide bond</keyword>
<dbReference type="Gene3D" id="4.10.530.10">
    <property type="entry name" value="Gamma-fibrinogen Carboxyl Terminal Fragment, domain 2"/>
    <property type="match status" value="2"/>
</dbReference>
<feature type="domain" description="Fibrinogen C-terminal" evidence="2">
    <location>
        <begin position="233"/>
        <end position="404"/>
    </location>
</feature>
<dbReference type="InterPro" id="IPR014716">
    <property type="entry name" value="Fibrinogen_a/b/g_C_1"/>
</dbReference>
<dbReference type="InterPro" id="IPR036056">
    <property type="entry name" value="Fibrinogen-like_C"/>
</dbReference>
<feature type="domain" description="Fibrinogen C-terminal" evidence="2">
    <location>
        <begin position="410"/>
        <end position="666"/>
    </location>
</feature>
<dbReference type="CDD" id="cd00087">
    <property type="entry name" value="FReD"/>
    <property type="match status" value="3"/>
</dbReference>
<dbReference type="Gene3D" id="3.90.215.10">
    <property type="entry name" value="Gamma Fibrinogen, chain A, domain 1"/>
    <property type="match status" value="3"/>
</dbReference>
<protein>
    <recommendedName>
        <fullName evidence="2">Fibrinogen C-terminal domain-containing protein</fullName>
    </recommendedName>
</protein>